<dbReference type="PANTHER" id="PTHR43166">
    <property type="entry name" value="AMINO ACID IMPORT ATP-BINDING PROTEIN"/>
    <property type="match status" value="1"/>
</dbReference>
<feature type="domain" description="ABC transporter" evidence="6">
    <location>
        <begin position="25"/>
        <end position="119"/>
    </location>
</feature>
<name>A0ABR4XQX4_9LACO</name>
<protein>
    <recommendedName>
        <fullName evidence="6">ABC transporter domain-containing protein</fullName>
    </recommendedName>
</protein>
<keyword evidence="4" id="KW-0029">Amino-acid transport</keyword>
<evidence type="ECO:0000313" key="7">
    <source>
        <dbReference type="EMBL" id="KGO31871.1"/>
    </source>
</evidence>
<dbReference type="Gene3D" id="3.40.50.300">
    <property type="entry name" value="P-loop containing nucleotide triphosphate hydrolases"/>
    <property type="match status" value="1"/>
</dbReference>
<dbReference type="InterPro" id="IPR003439">
    <property type="entry name" value="ABC_transporter-like_ATP-bd"/>
</dbReference>
<keyword evidence="2" id="KW-1003">Cell membrane</keyword>
<evidence type="ECO:0000256" key="2">
    <source>
        <dbReference type="ARBA" id="ARBA00022475"/>
    </source>
</evidence>
<dbReference type="Proteomes" id="UP000030023">
    <property type="component" value="Unassembled WGS sequence"/>
</dbReference>
<evidence type="ECO:0000259" key="6">
    <source>
        <dbReference type="Pfam" id="PF00005"/>
    </source>
</evidence>
<keyword evidence="8" id="KW-1185">Reference proteome</keyword>
<keyword evidence="5" id="KW-0472">Membrane</keyword>
<dbReference type="PANTHER" id="PTHR43166:SF30">
    <property type="entry name" value="METHIONINE IMPORT ATP-BINDING PROTEIN METN"/>
    <property type="match status" value="1"/>
</dbReference>
<reference evidence="7 8" key="1">
    <citation type="journal article" date="2014" name="Antonie Van Leeuwenhoek">
        <title>Oenococcus alcoholitolerans sp. nov., a lactic acid bacteria isolated from cachaca and ethanol fermentation processes.</title>
        <authorList>
            <person name="Badotti F."/>
            <person name="Moreira A.P."/>
            <person name="Tonon L.A."/>
            <person name="de Lucena B.T."/>
            <person name="Gomes Fde C."/>
            <person name="Kruger R."/>
            <person name="Thompson C.C."/>
            <person name="de Morais M.A.Jr."/>
            <person name="Rosa C.A."/>
            <person name="Thompson F.L."/>
        </authorList>
    </citation>
    <scope>NUCLEOTIDE SEQUENCE [LARGE SCALE GENOMIC DNA]</scope>
    <source>
        <strain evidence="7 8">UFRJ-M7.2.18</strain>
    </source>
</reference>
<keyword evidence="1" id="KW-0813">Transport</keyword>
<gene>
    <name evidence="7" type="ORF">Q757_04510</name>
</gene>
<keyword evidence="3" id="KW-1278">Translocase</keyword>
<evidence type="ECO:0000256" key="5">
    <source>
        <dbReference type="ARBA" id="ARBA00023136"/>
    </source>
</evidence>
<evidence type="ECO:0000256" key="1">
    <source>
        <dbReference type="ARBA" id="ARBA00022448"/>
    </source>
</evidence>
<organism evidence="7 8">
    <name type="scientific">Oenococcus alcoholitolerans</name>
    <dbReference type="NCBI Taxonomy" id="931074"/>
    <lineage>
        <taxon>Bacteria</taxon>
        <taxon>Bacillati</taxon>
        <taxon>Bacillota</taxon>
        <taxon>Bacilli</taxon>
        <taxon>Lactobacillales</taxon>
        <taxon>Lactobacillaceae</taxon>
        <taxon>Oenococcus</taxon>
    </lineage>
</organism>
<proteinExistence type="predicted"/>
<comment type="caution">
    <text evidence="7">The sequence shown here is derived from an EMBL/GenBank/DDBJ whole genome shotgun (WGS) entry which is preliminary data.</text>
</comment>
<dbReference type="InterPro" id="IPR050086">
    <property type="entry name" value="MetN_ABC_transporter-like"/>
</dbReference>
<dbReference type="EMBL" id="AXCV01000175">
    <property type="protein sequence ID" value="KGO31871.1"/>
    <property type="molecule type" value="Genomic_DNA"/>
</dbReference>
<dbReference type="InterPro" id="IPR027417">
    <property type="entry name" value="P-loop_NTPase"/>
</dbReference>
<evidence type="ECO:0000256" key="4">
    <source>
        <dbReference type="ARBA" id="ARBA00022970"/>
    </source>
</evidence>
<evidence type="ECO:0000313" key="8">
    <source>
        <dbReference type="Proteomes" id="UP000030023"/>
    </source>
</evidence>
<sequence>MSEPIIDFKNVGVQFDNAGQKIDAVKDASFKVEKGEVFGVVGYSGAGKSSLVRLINLLHQPTSGSISITGVQTVKNGQVLIKGSQLRELRKKVGMIFQHFNLLDQTTVLGNVLFALKHAKLSKTKSWKKPVN</sequence>
<dbReference type="SUPFAM" id="SSF52540">
    <property type="entry name" value="P-loop containing nucleoside triphosphate hydrolases"/>
    <property type="match status" value="1"/>
</dbReference>
<evidence type="ECO:0000256" key="3">
    <source>
        <dbReference type="ARBA" id="ARBA00022967"/>
    </source>
</evidence>
<dbReference type="Pfam" id="PF00005">
    <property type="entry name" value="ABC_tran"/>
    <property type="match status" value="1"/>
</dbReference>
<accession>A0ABR4XQX4</accession>